<dbReference type="Proteomes" id="UP000639643">
    <property type="component" value="Unassembled WGS sequence"/>
</dbReference>
<protein>
    <submittedName>
        <fullName evidence="2">Uncharacterized protein</fullName>
    </submittedName>
</protein>
<accession>A0A8H6K0A6</accession>
<name>A0A8H6K0A6_9PEZI</name>
<comment type="caution">
    <text evidence="2">The sequence shown here is derived from an EMBL/GenBank/DDBJ whole genome shotgun (WGS) entry which is preliminary data.</text>
</comment>
<proteinExistence type="predicted"/>
<gene>
    <name evidence="2" type="ORF">CMUS01_10986</name>
</gene>
<evidence type="ECO:0000313" key="3">
    <source>
        <dbReference type="Proteomes" id="UP000639643"/>
    </source>
</evidence>
<organism evidence="2 3">
    <name type="scientific">Colletotrichum musicola</name>
    <dbReference type="NCBI Taxonomy" id="2175873"/>
    <lineage>
        <taxon>Eukaryota</taxon>
        <taxon>Fungi</taxon>
        <taxon>Dikarya</taxon>
        <taxon>Ascomycota</taxon>
        <taxon>Pezizomycotina</taxon>
        <taxon>Sordariomycetes</taxon>
        <taxon>Hypocreomycetidae</taxon>
        <taxon>Glomerellales</taxon>
        <taxon>Glomerellaceae</taxon>
        <taxon>Colletotrichum</taxon>
        <taxon>Colletotrichum orchidearum species complex</taxon>
    </lineage>
</organism>
<dbReference type="EMBL" id="WIGM01000532">
    <property type="protein sequence ID" value="KAF6822702.1"/>
    <property type="molecule type" value="Genomic_DNA"/>
</dbReference>
<evidence type="ECO:0000256" key="1">
    <source>
        <dbReference type="SAM" id="MobiDB-lite"/>
    </source>
</evidence>
<reference evidence="2" key="1">
    <citation type="journal article" date="2020" name="Phytopathology">
        <title>Genome Sequence Resources of Colletotrichum truncatum, C. plurivorum, C. musicola, and C. sojae: Four Species Pathogenic to Soybean (Glycine max).</title>
        <authorList>
            <person name="Rogerio F."/>
            <person name="Boufleur T.R."/>
            <person name="Ciampi-Guillardi M."/>
            <person name="Sukno S.A."/>
            <person name="Thon M.R."/>
            <person name="Massola Junior N.S."/>
            <person name="Baroncelli R."/>
        </authorList>
    </citation>
    <scope>NUCLEOTIDE SEQUENCE</scope>
    <source>
        <strain evidence="2">LFN0074</strain>
    </source>
</reference>
<sequence length="81" mass="8353">MAEPRGAVLTPIMPANRHTATDNSSARFVGPSHRVNDKTGTTDRASPNICASADPDLNRRGNDGANTPSGVADHGTSAEVV</sequence>
<feature type="region of interest" description="Disordered" evidence="1">
    <location>
        <begin position="1"/>
        <end position="81"/>
    </location>
</feature>
<dbReference type="AlphaFoldDB" id="A0A8H6K0A6"/>
<evidence type="ECO:0000313" key="2">
    <source>
        <dbReference type="EMBL" id="KAF6822702.1"/>
    </source>
</evidence>
<keyword evidence="3" id="KW-1185">Reference proteome</keyword>